<evidence type="ECO:0008006" key="3">
    <source>
        <dbReference type="Google" id="ProtNLM"/>
    </source>
</evidence>
<accession>A0A5K7YJM1</accession>
<dbReference type="InterPro" id="IPR007709">
    <property type="entry name" value="N-FG_amidohydro"/>
</dbReference>
<proteinExistence type="predicted"/>
<organism evidence="1 2">
    <name type="scientific">Desulfosarcina alkanivorans</name>
    <dbReference type="NCBI Taxonomy" id="571177"/>
    <lineage>
        <taxon>Bacteria</taxon>
        <taxon>Pseudomonadati</taxon>
        <taxon>Thermodesulfobacteriota</taxon>
        <taxon>Desulfobacteria</taxon>
        <taxon>Desulfobacterales</taxon>
        <taxon>Desulfosarcinaceae</taxon>
        <taxon>Desulfosarcina</taxon>
    </lineage>
</organism>
<dbReference type="EMBL" id="AP021874">
    <property type="protein sequence ID" value="BBO68350.1"/>
    <property type="molecule type" value="Genomic_DNA"/>
</dbReference>
<dbReference type="Gene3D" id="3.40.630.40">
    <property type="entry name" value="Zn-dependent exopeptidases"/>
    <property type="match status" value="1"/>
</dbReference>
<dbReference type="OrthoDB" id="9785840at2"/>
<dbReference type="AlphaFoldDB" id="A0A5K7YJM1"/>
<evidence type="ECO:0000313" key="2">
    <source>
        <dbReference type="Proteomes" id="UP000427906"/>
    </source>
</evidence>
<dbReference type="SUPFAM" id="SSF53187">
    <property type="entry name" value="Zn-dependent exopeptidases"/>
    <property type="match status" value="1"/>
</dbReference>
<protein>
    <recommendedName>
        <fullName evidence="3">N-formylglutamate amidohydrolase</fullName>
    </recommendedName>
</protein>
<sequence length="285" mass="32175">MTIPDSPRWQARFQADGCIDGRGRLGGFVFRVDGSAPYIATAIHAGGRVRNELLPLMQVGAAERHFEEDPETDAMIGQAASAAWGLDSRSEYDLNRPPGDALPLRPEQFWGTRVYARQPTAAMNRTSLAKYDEFYAFLAGWIKLTLERFGVCLVYDVHAYNITRQVRKGIARPPVFNLGTAAIDRRRWAAAVDDWLKRLEKIEIPGVRTTVAENRVFSGRGELCRRLTRWDPRILVLPTEVAKVYMDERTGRVDRSSVEALRDGLGRSMQAHSRMFLEAYGNCEL</sequence>
<dbReference type="Pfam" id="PF05013">
    <property type="entry name" value="FGase"/>
    <property type="match status" value="1"/>
</dbReference>
<keyword evidence="2" id="KW-1185">Reference proteome</keyword>
<dbReference type="RefSeq" id="WP_155316521.1">
    <property type="nucleotide sequence ID" value="NZ_AP021874.1"/>
</dbReference>
<gene>
    <name evidence="1" type="ORF">DSCA_22800</name>
</gene>
<dbReference type="Proteomes" id="UP000427906">
    <property type="component" value="Chromosome"/>
</dbReference>
<dbReference type="KEGG" id="dalk:DSCA_22800"/>
<reference evidence="1 2" key="1">
    <citation type="submission" date="2019-11" db="EMBL/GenBank/DDBJ databases">
        <title>Comparative genomics of hydrocarbon-degrading Desulfosarcina strains.</title>
        <authorList>
            <person name="Watanabe M."/>
            <person name="Kojima H."/>
            <person name="Fukui M."/>
        </authorList>
    </citation>
    <scope>NUCLEOTIDE SEQUENCE [LARGE SCALE GENOMIC DNA]</scope>
    <source>
        <strain evidence="1 2">PL12</strain>
    </source>
</reference>
<name>A0A5K7YJM1_9BACT</name>
<evidence type="ECO:0000313" key="1">
    <source>
        <dbReference type="EMBL" id="BBO68350.1"/>
    </source>
</evidence>